<dbReference type="AlphaFoldDB" id="A0A224YGC0"/>
<reference evidence="1" key="1">
    <citation type="journal article" date="2017" name="Parasit. Vectors">
        <title>Sialotranscriptomics of Rhipicephalus zambeziensis reveals intricate expression profiles of secretory proteins and suggests tight temporal transcriptional regulation during blood-feeding.</title>
        <authorList>
            <person name="de Castro M.H."/>
            <person name="de Klerk D."/>
            <person name="Pienaar R."/>
            <person name="Rees D.J.G."/>
            <person name="Mans B.J."/>
        </authorList>
    </citation>
    <scope>NUCLEOTIDE SEQUENCE</scope>
    <source>
        <tissue evidence="1">Salivary glands</tissue>
    </source>
</reference>
<evidence type="ECO:0000313" key="1">
    <source>
        <dbReference type="EMBL" id="MAA13511.1"/>
    </source>
</evidence>
<organism evidence="1">
    <name type="scientific">Rhipicephalus zambeziensis</name>
    <dbReference type="NCBI Taxonomy" id="60191"/>
    <lineage>
        <taxon>Eukaryota</taxon>
        <taxon>Metazoa</taxon>
        <taxon>Ecdysozoa</taxon>
        <taxon>Arthropoda</taxon>
        <taxon>Chelicerata</taxon>
        <taxon>Arachnida</taxon>
        <taxon>Acari</taxon>
        <taxon>Parasitiformes</taxon>
        <taxon>Ixodida</taxon>
        <taxon>Ixodoidea</taxon>
        <taxon>Ixodidae</taxon>
        <taxon>Rhipicephalinae</taxon>
        <taxon>Rhipicephalus</taxon>
        <taxon>Rhipicephalus</taxon>
    </lineage>
</organism>
<name>A0A224YGC0_9ACAR</name>
<proteinExistence type="predicted"/>
<protein>
    <submittedName>
        <fullName evidence="1">Uncharacterized protein</fullName>
    </submittedName>
</protein>
<accession>A0A224YGC0</accession>
<sequence>MGILGRWHRQFSHFPIVFKFPVCESVCTDSLVVVIDAFCVDYIFIRMPLFARIARLIPTSFAHLACRLSSVGRVICVCHGGLESDISA</sequence>
<dbReference type="EMBL" id="GFPF01002365">
    <property type="protein sequence ID" value="MAA13511.1"/>
    <property type="molecule type" value="Transcribed_RNA"/>
</dbReference>